<dbReference type="EMBL" id="CP017141">
    <property type="protein sequence ID" value="AOM77722.1"/>
    <property type="molecule type" value="Genomic_DNA"/>
</dbReference>
<evidence type="ECO:0000313" key="2">
    <source>
        <dbReference type="EMBL" id="AOM77722.1"/>
    </source>
</evidence>
<evidence type="ECO:0008006" key="4">
    <source>
        <dbReference type="Google" id="ProtNLM"/>
    </source>
</evidence>
<dbReference type="AlphaFoldDB" id="A0A1D7QGA4"/>
<reference evidence="2 3" key="1">
    <citation type="submission" date="2016-08" db="EMBL/GenBank/DDBJ databases">
        <authorList>
            <person name="Seilhamer J.J."/>
        </authorList>
    </citation>
    <scope>NUCLEOTIDE SEQUENCE [LARGE SCALE GENOMIC DNA]</scope>
    <source>
        <strain evidence="2 3">DX4</strain>
    </source>
</reference>
<accession>A0A1D7QGA4</accession>
<dbReference type="Proteomes" id="UP000094313">
    <property type="component" value="Chromosome"/>
</dbReference>
<dbReference type="InterPro" id="IPR025347">
    <property type="entry name" value="DUF4251"/>
</dbReference>
<proteinExistence type="predicted"/>
<keyword evidence="3" id="KW-1185">Reference proteome</keyword>
<feature type="chain" id="PRO_5009098535" description="DUF4251 domain-containing protein" evidence="1">
    <location>
        <begin position="22"/>
        <end position="176"/>
    </location>
</feature>
<keyword evidence="1" id="KW-0732">Signal</keyword>
<protein>
    <recommendedName>
        <fullName evidence="4">DUF4251 domain-containing protein</fullName>
    </recommendedName>
</protein>
<gene>
    <name evidence="2" type="ORF">BFS30_11390</name>
</gene>
<dbReference type="OrthoDB" id="1097715at2"/>
<dbReference type="RefSeq" id="WP_069379410.1">
    <property type="nucleotide sequence ID" value="NZ_CP017141.1"/>
</dbReference>
<sequence length="176" mass="19349">MKTLKKLLTLLIVFSTVQAIAQTDKATTTQLVADQHLIFNATSAMPMANADVNAVLNKMPGNVGGGMIQLSGSQYQLKINKDSVEAYLPYYGRAYTASLDPNDSGIKFKSKKFDYKTTKRKKGGWIINIAPKDTKEVQSMSLSVSENGYAVLNVNSNNRQSISFNGFISEPKEDKK</sequence>
<dbReference type="Gene3D" id="2.40.128.410">
    <property type="match status" value="1"/>
</dbReference>
<organism evidence="2 3">
    <name type="scientific">Pedobacter steynii</name>
    <dbReference type="NCBI Taxonomy" id="430522"/>
    <lineage>
        <taxon>Bacteria</taxon>
        <taxon>Pseudomonadati</taxon>
        <taxon>Bacteroidota</taxon>
        <taxon>Sphingobacteriia</taxon>
        <taxon>Sphingobacteriales</taxon>
        <taxon>Sphingobacteriaceae</taxon>
        <taxon>Pedobacter</taxon>
    </lineage>
</organism>
<dbReference type="KEGG" id="psty:BFS30_11390"/>
<evidence type="ECO:0000313" key="3">
    <source>
        <dbReference type="Proteomes" id="UP000094313"/>
    </source>
</evidence>
<evidence type="ECO:0000256" key="1">
    <source>
        <dbReference type="SAM" id="SignalP"/>
    </source>
</evidence>
<name>A0A1D7QGA4_9SPHI</name>
<dbReference type="Pfam" id="PF14059">
    <property type="entry name" value="DUF4251"/>
    <property type="match status" value="1"/>
</dbReference>
<feature type="signal peptide" evidence="1">
    <location>
        <begin position="1"/>
        <end position="21"/>
    </location>
</feature>